<dbReference type="NCBIfam" id="NF003994">
    <property type="entry name" value="PRK05472.2-3"/>
    <property type="match status" value="1"/>
</dbReference>
<dbReference type="InterPro" id="IPR058236">
    <property type="entry name" value="Rex_actinobacterial-type"/>
</dbReference>
<dbReference type="NCBIfam" id="NF003992">
    <property type="entry name" value="PRK05472.2-1"/>
    <property type="match status" value="1"/>
</dbReference>
<dbReference type="Pfam" id="PF06971">
    <property type="entry name" value="Put_DNA-bind_N"/>
    <property type="match status" value="1"/>
</dbReference>
<keyword evidence="3 7" id="KW-0805">Transcription regulation</keyword>
<dbReference type="GO" id="GO:0003700">
    <property type="term" value="F:DNA-binding transcription factor activity"/>
    <property type="evidence" value="ECO:0007669"/>
    <property type="project" value="UniProtKB-UniRule"/>
</dbReference>
<dbReference type="PANTHER" id="PTHR35786:SF1">
    <property type="entry name" value="REDOX-SENSING TRANSCRIPTIONAL REPRESSOR REX 1"/>
    <property type="match status" value="1"/>
</dbReference>
<dbReference type="SMART" id="SM00881">
    <property type="entry name" value="CoA_binding"/>
    <property type="match status" value="1"/>
</dbReference>
<comment type="subunit">
    <text evidence="7">Homodimer.</text>
</comment>
<dbReference type="NCBIfam" id="NF003996">
    <property type="entry name" value="PRK05472.2-5"/>
    <property type="match status" value="1"/>
</dbReference>
<evidence type="ECO:0000256" key="5">
    <source>
        <dbReference type="ARBA" id="ARBA00023125"/>
    </source>
</evidence>
<feature type="DNA-binding region" description="H-T-H motif" evidence="7">
    <location>
        <begin position="37"/>
        <end position="76"/>
    </location>
</feature>
<evidence type="ECO:0000259" key="8">
    <source>
        <dbReference type="SMART" id="SM00881"/>
    </source>
</evidence>
<dbReference type="SUPFAM" id="SSF51735">
    <property type="entry name" value="NAD(P)-binding Rossmann-fold domains"/>
    <property type="match status" value="1"/>
</dbReference>
<evidence type="ECO:0000313" key="9">
    <source>
        <dbReference type="EMBL" id="MBB2922445.1"/>
    </source>
</evidence>
<feature type="domain" description="CoA-binding" evidence="8">
    <location>
        <begin position="100"/>
        <end position="201"/>
    </location>
</feature>
<name>A0A7W4UF11_9CELL</name>
<dbReference type="AlphaFoldDB" id="A0A7W4UF11"/>
<keyword evidence="1 7" id="KW-0963">Cytoplasm</keyword>
<dbReference type="InterPro" id="IPR022876">
    <property type="entry name" value="Tscrpt_rep_Rex"/>
</dbReference>
<dbReference type="RefSeq" id="WP_183295388.1">
    <property type="nucleotide sequence ID" value="NZ_JACHVX010000002.1"/>
</dbReference>
<dbReference type="GO" id="GO:0005737">
    <property type="term" value="C:cytoplasm"/>
    <property type="evidence" value="ECO:0007669"/>
    <property type="project" value="UniProtKB-SubCell"/>
</dbReference>
<evidence type="ECO:0000256" key="6">
    <source>
        <dbReference type="ARBA" id="ARBA00023163"/>
    </source>
</evidence>
<keyword evidence="2 7" id="KW-0678">Repressor</keyword>
<proteinExistence type="inferred from homology"/>
<dbReference type="NCBIfam" id="NF003993">
    <property type="entry name" value="PRK05472.2-2"/>
    <property type="match status" value="1"/>
</dbReference>
<comment type="similarity">
    <text evidence="7">Belongs to the transcriptional regulatory Rex family.</text>
</comment>
<dbReference type="GO" id="GO:0003677">
    <property type="term" value="F:DNA binding"/>
    <property type="evidence" value="ECO:0007669"/>
    <property type="project" value="UniProtKB-UniRule"/>
</dbReference>
<accession>A0A7W4UF11</accession>
<comment type="subcellular location">
    <subcellularLocation>
        <location evidence="7">Cytoplasm</location>
    </subcellularLocation>
</comment>
<evidence type="ECO:0000256" key="2">
    <source>
        <dbReference type="ARBA" id="ARBA00022491"/>
    </source>
</evidence>
<evidence type="ECO:0000313" key="10">
    <source>
        <dbReference type="Proteomes" id="UP000518206"/>
    </source>
</evidence>
<dbReference type="InterPro" id="IPR036291">
    <property type="entry name" value="NAD(P)-bd_dom_sf"/>
</dbReference>
<dbReference type="InterPro" id="IPR009718">
    <property type="entry name" value="Rex_DNA-bd_C_dom"/>
</dbReference>
<organism evidence="9 10">
    <name type="scientific">Cellulomonas cellasea</name>
    <dbReference type="NCBI Taxonomy" id="43670"/>
    <lineage>
        <taxon>Bacteria</taxon>
        <taxon>Bacillati</taxon>
        <taxon>Actinomycetota</taxon>
        <taxon>Actinomycetes</taxon>
        <taxon>Micrococcales</taxon>
        <taxon>Cellulomonadaceae</taxon>
        <taxon>Cellulomonas</taxon>
    </lineage>
</organism>
<reference evidence="9 10" key="2">
    <citation type="submission" date="2020-08" db="EMBL/GenBank/DDBJ databases">
        <authorList>
            <person name="Partida-Martinez L."/>
            <person name="Huntemann M."/>
            <person name="Clum A."/>
            <person name="Wang J."/>
            <person name="Palaniappan K."/>
            <person name="Ritter S."/>
            <person name="Chen I.-M."/>
            <person name="Stamatis D."/>
            <person name="Reddy T."/>
            <person name="O'Malley R."/>
            <person name="Daum C."/>
            <person name="Shapiro N."/>
            <person name="Ivanova N."/>
            <person name="Kyrpides N."/>
            <person name="Woyke T."/>
        </authorList>
    </citation>
    <scope>NUCLEOTIDE SEQUENCE [LARGE SCALE GENOMIC DNA]</scope>
    <source>
        <strain evidence="9 10">RAS26</strain>
    </source>
</reference>
<comment type="caution">
    <text evidence="9">The sequence shown here is derived from an EMBL/GenBank/DDBJ whole genome shotgun (WGS) entry which is preliminary data.</text>
</comment>
<keyword evidence="5 7" id="KW-0238">DNA-binding</keyword>
<keyword evidence="6 7" id="KW-0804">Transcription</keyword>
<dbReference type="Proteomes" id="UP000518206">
    <property type="component" value="Unassembled WGS sequence"/>
</dbReference>
<dbReference type="InterPro" id="IPR036388">
    <property type="entry name" value="WH-like_DNA-bd_sf"/>
</dbReference>
<sequence>MGAPPPGSTDAPPRDAAPLVRPAARTVPPSTVARLPGYLRALAEVEAQGVRTASSDALADVAGVSPAQLRKDLSFLGSHGTRGVGYDVAHLRGQIGVVLGLTRQRPVVIVGLGNLGHALANYPGFTERGFVVVGLVDADPHVVGTEVAGLRVEPAERLADVVREGGATMAVITVPAGAAQDVCDRLVAAGVRGILNFAPRALQVPDGVDVRSVDLGSELQILAFHDQARSMS</sequence>
<evidence type="ECO:0000256" key="4">
    <source>
        <dbReference type="ARBA" id="ARBA00023027"/>
    </source>
</evidence>
<comment type="function">
    <text evidence="7">Modulates transcription in response to changes in cellular NADH/NAD(+) redox state.</text>
</comment>
<evidence type="ECO:0000256" key="3">
    <source>
        <dbReference type="ARBA" id="ARBA00023015"/>
    </source>
</evidence>
<protein>
    <recommendedName>
        <fullName evidence="7">Redox-sensing transcriptional repressor Rex</fullName>
    </recommendedName>
</protein>
<dbReference type="InterPro" id="IPR036390">
    <property type="entry name" value="WH_DNA-bd_sf"/>
</dbReference>
<dbReference type="NCBIfam" id="NF003995">
    <property type="entry name" value="PRK05472.2-4"/>
    <property type="match status" value="1"/>
</dbReference>
<dbReference type="EMBL" id="JACHVX010000002">
    <property type="protein sequence ID" value="MBB2922445.1"/>
    <property type="molecule type" value="Genomic_DNA"/>
</dbReference>
<dbReference type="Gene3D" id="3.40.50.720">
    <property type="entry name" value="NAD(P)-binding Rossmann-like Domain"/>
    <property type="match status" value="1"/>
</dbReference>
<dbReference type="Gene3D" id="1.10.10.10">
    <property type="entry name" value="Winged helix-like DNA-binding domain superfamily/Winged helix DNA-binding domain"/>
    <property type="match status" value="1"/>
</dbReference>
<dbReference type="Pfam" id="PF02629">
    <property type="entry name" value="CoA_binding"/>
    <property type="match status" value="1"/>
</dbReference>
<evidence type="ECO:0000256" key="1">
    <source>
        <dbReference type="ARBA" id="ARBA00022490"/>
    </source>
</evidence>
<dbReference type="SUPFAM" id="SSF46785">
    <property type="entry name" value="Winged helix' DNA-binding domain"/>
    <property type="match status" value="1"/>
</dbReference>
<evidence type="ECO:0000256" key="7">
    <source>
        <dbReference type="HAMAP-Rule" id="MF_01131"/>
    </source>
</evidence>
<keyword evidence="4 7" id="KW-0520">NAD</keyword>
<gene>
    <name evidence="7" type="primary">rex</name>
    <name evidence="9" type="ORF">FHR80_001357</name>
</gene>
<feature type="binding site" evidence="7">
    <location>
        <begin position="111"/>
        <end position="116"/>
    </location>
    <ligand>
        <name>NAD(+)</name>
        <dbReference type="ChEBI" id="CHEBI:57540"/>
    </ligand>
</feature>
<dbReference type="PANTHER" id="PTHR35786">
    <property type="entry name" value="REDOX-SENSING TRANSCRIPTIONAL REPRESSOR REX"/>
    <property type="match status" value="1"/>
</dbReference>
<dbReference type="HAMAP" id="MF_01131">
    <property type="entry name" value="Rex"/>
    <property type="match status" value="1"/>
</dbReference>
<reference evidence="9 10" key="1">
    <citation type="submission" date="2020-08" db="EMBL/GenBank/DDBJ databases">
        <title>The Agave Microbiome: Exploring the role of microbial communities in plant adaptations to desert environments.</title>
        <authorList>
            <person name="Partida-Martinez L.P."/>
        </authorList>
    </citation>
    <scope>NUCLEOTIDE SEQUENCE [LARGE SCALE GENOMIC DNA]</scope>
    <source>
        <strain evidence="9 10">RAS26</strain>
    </source>
</reference>
<dbReference type="GO" id="GO:0051775">
    <property type="term" value="P:response to redox state"/>
    <property type="evidence" value="ECO:0007669"/>
    <property type="project" value="InterPro"/>
</dbReference>
<dbReference type="InterPro" id="IPR003781">
    <property type="entry name" value="CoA-bd"/>
</dbReference>
<dbReference type="GO" id="GO:0045892">
    <property type="term" value="P:negative regulation of DNA-templated transcription"/>
    <property type="evidence" value="ECO:0007669"/>
    <property type="project" value="InterPro"/>
</dbReference>